<comment type="caution">
    <text evidence="3">The sequence shown here is derived from an EMBL/GenBank/DDBJ whole genome shotgun (WGS) entry which is preliminary data.</text>
</comment>
<evidence type="ECO:0000256" key="1">
    <source>
        <dbReference type="SAM" id="SignalP"/>
    </source>
</evidence>
<dbReference type="Proteomes" id="UP000292627">
    <property type="component" value="Unassembled WGS sequence"/>
</dbReference>
<feature type="domain" description="DUF2268" evidence="2">
    <location>
        <begin position="184"/>
        <end position="296"/>
    </location>
</feature>
<feature type="signal peptide" evidence="1">
    <location>
        <begin position="1"/>
        <end position="20"/>
    </location>
</feature>
<dbReference type="Pfam" id="PF10026">
    <property type="entry name" value="DUF2268"/>
    <property type="match status" value="1"/>
</dbReference>
<dbReference type="AlphaFoldDB" id="A0A4Q8L6X4"/>
<accession>A0A4Q8L6X4</accession>
<organism evidence="3 4">
    <name type="scientific">Pseudoxanthomonas winnipegensis</name>
    <dbReference type="NCBI Taxonomy" id="2480810"/>
    <lineage>
        <taxon>Bacteria</taxon>
        <taxon>Pseudomonadati</taxon>
        <taxon>Pseudomonadota</taxon>
        <taxon>Gammaproteobacteria</taxon>
        <taxon>Lysobacterales</taxon>
        <taxon>Lysobacteraceae</taxon>
        <taxon>Pseudoxanthomonas</taxon>
    </lineage>
</organism>
<evidence type="ECO:0000259" key="2">
    <source>
        <dbReference type="Pfam" id="PF10026"/>
    </source>
</evidence>
<feature type="chain" id="PRO_5020845840" description="DUF2268 domain-containing protein" evidence="1">
    <location>
        <begin position="21"/>
        <end position="325"/>
    </location>
</feature>
<dbReference type="InterPro" id="IPR018728">
    <property type="entry name" value="DUF2268"/>
</dbReference>
<dbReference type="EMBL" id="SHMC01000005">
    <property type="protein sequence ID" value="TAA23670.1"/>
    <property type="molecule type" value="Genomic_DNA"/>
</dbReference>
<evidence type="ECO:0000313" key="4">
    <source>
        <dbReference type="Proteomes" id="UP000292627"/>
    </source>
</evidence>
<dbReference type="OrthoDB" id="6402335at2"/>
<name>A0A4Q8L6X4_9GAMM</name>
<gene>
    <name evidence="3" type="ORF">EA660_13655</name>
</gene>
<evidence type="ECO:0000313" key="3">
    <source>
        <dbReference type="EMBL" id="TAA23670.1"/>
    </source>
</evidence>
<reference evidence="3 4" key="1">
    <citation type="submission" date="2019-02" db="EMBL/GenBank/DDBJ databases">
        <title>WGS of Pseudoxanthomonas species novum from clinical isolates.</title>
        <authorList>
            <person name="Bernier A.-M."/>
            <person name="Bernard K."/>
            <person name="Vachon A."/>
        </authorList>
    </citation>
    <scope>NUCLEOTIDE SEQUENCE [LARGE SCALE GENOMIC DNA]</scope>
    <source>
        <strain evidence="3 4">NML171200</strain>
    </source>
</reference>
<protein>
    <recommendedName>
        <fullName evidence="2">DUF2268 domain-containing protein</fullName>
    </recommendedName>
</protein>
<proteinExistence type="predicted"/>
<sequence>MLKMGWGLALALACTGAATAAVPAGQRIEVVDRDVALFWQAYDQVKGLPDRAQQIRVLQTTYLDRGSPGLAAFALAKDYDAATYVDAIRAYPRYWDSVRPRTALARPAMDKVRQHLKRFAHLYPALKPAGIYFEVGALRSAGTTQEDKVLIGVEMATGDERVDLSQMPERLQRFFRAYFASRPLENLDLLVIHETVHTQQRGERGSLLAQAVYEGVADFVAEQVTGRLPDLPYIHYGPAHDAAIRAAFRKDMAGNDYSGWLYNNTDNAFGTRDLGYYVGYAICQAYYQRSADKTQALAGMIELDYADAAAVQRLVDASGYFAREE</sequence>
<keyword evidence="1" id="KW-0732">Signal</keyword>
<dbReference type="RefSeq" id="WP_130551997.1">
    <property type="nucleotide sequence ID" value="NZ_SHMC01000005.1"/>
</dbReference>